<dbReference type="GeneID" id="89288056"/>
<dbReference type="EMBL" id="AP028907">
    <property type="protein sequence ID" value="BES80465.1"/>
    <property type="molecule type" value="Genomic_DNA"/>
</dbReference>
<reference evidence="1 2" key="1">
    <citation type="submission" date="2023-09" db="EMBL/GenBank/DDBJ databases">
        <title>Pyrofollis japonicus gen. nov. sp. nov., a novel member of the family Pyrodictiaceae isolated from the Iheya North hydrothermal field.</title>
        <authorList>
            <person name="Miyazaki U."/>
            <person name="Sanari M."/>
            <person name="Tame A."/>
            <person name="Kitajima M."/>
            <person name="Okamoto A."/>
            <person name="Sawayama S."/>
            <person name="Miyazaki J."/>
            <person name="Takai K."/>
            <person name="Nakagawa S."/>
        </authorList>
    </citation>
    <scope>NUCLEOTIDE SEQUENCE [LARGE SCALE GENOMIC DNA]</scope>
    <source>
        <strain evidence="1 2">AV2</strain>
    </source>
</reference>
<dbReference type="RefSeq" id="WP_338250735.1">
    <property type="nucleotide sequence ID" value="NZ_AP028907.1"/>
</dbReference>
<gene>
    <name evidence="1" type="ORF">PABY_00320</name>
</gene>
<dbReference type="Proteomes" id="UP001341135">
    <property type="component" value="Chromosome"/>
</dbReference>
<keyword evidence="2" id="KW-1185">Reference proteome</keyword>
<protein>
    <submittedName>
        <fullName evidence="1">Uncharacterized protein</fullName>
    </submittedName>
</protein>
<sequence>MSSSELLSGIREIKRRLAQIESMPRLVVEKNLAEEEPLPDEVEAIQSRDELVDLDEVKRKLLRG</sequence>
<proteinExistence type="predicted"/>
<organism evidence="1 2">
    <name type="scientific">Pyrodictium abyssi</name>
    <dbReference type="NCBI Taxonomy" id="54256"/>
    <lineage>
        <taxon>Archaea</taxon>
        <taxon>Thermoproteota</taxon>
        <taxon>Thermoprotei</taxon>
        <taxon>Desulfurococcales</taxon>
        <taxon>Pyrodictiaceae</taxon>
        <taxon>Pyrodictium</taxon>
    </lineage>
</organism>
<evidence type="ECO:0000313" key="2">
    <source>
        <dbReference type="Proteomes" id="UP001341135"/>
    </source>
</evidence>
<accession>A0ABN6ZPX3</accession>
<evidence type="ECO:0000313" key="1">
    <source>
        <dbReference type="EMBL" id="BES80465.1"/>
    </source>
</evidence>
<name>A0ABN6ZPX3_9CREN</name>